<protein>
    <submittedName>
        <fullName evidence="2">Uncharacterized protein</fullName>
    </submittedName>
</protein>
<reference evidence="2 3" key="1">
    <citation type="submission" date="2018-06" db="EMBL/GenBank/DDBJ databases">
        <title>Genomic Encyclopedia of Type Strains, Phase IV (KMG-IV): sequencing the most valuable type-strain genomes for metagenomic binning, comparative biology and taxonomic classification.</title>
        <authorList>
            <person name="Goeker M."/>
        </authorList>
    </citation>
    <scope>NUCLEOTIDE SEQUENCE [LARGE SCALE GENOMIC DNA]</scope>
    <source>
        <strain evidence="2 3">DSM 24032</strain>
    </source>
</reference>
<keyword evidence="1" id="KW-0812">Transmembrane</keyword>
<keyword evidence="1" id="KW-0472">Membrane</keyword>
<dbReference type="InParanoid" id="A0A395JG20"/>
<feature type="transmembrane region" description="Helical" evidence="1">
    <location>
        <begin position="34"/>
        <end position="53"/>
    </location>
</feature>
<organism evidence="2 3">
    <name type="scientific">Arenicella xantha</name>
    <dbReference type="NCBI Taxonomy" id="644221"/>
    <lineage>
        <taxon>Bacteria</taxon>
        <taxon>Pseudomonadati</taxon>
        <taxon>Pseudomonadota</taxon>
        <taxon>Gammaproteobacteria</taxon>
        <taxon>Arenicellales</taxon>
        <taxon>Arenicellaceae</taxon>
        <taxon>Arenicella</taxon>
    </lineage>
</organism>
<dbReference type="AlphaFoldDB" id="A0A395JG20"/>
<keyword evidence="3" id="KW-1185">Reference proteome</keyword>
<evidence type="ECO:0000256" key="1">
    <source>
        <dbReference type="SAM" id="Phobius"/>
    </source>
</evidence>
<sequence length="95" mass="10915">MSARANYNNLVSFLLMVPLMAVLYAISVYLIEDTIWFCIASFFFIGFSAEHIYNFIVRANNPNLERYLSSSFWRIFALGVPFTLSLISWCIANAL</sequence>
<dbReference type="EMBL" id="QNRT01000006">
    <property type="protein sequence ID" value="RBP48628.1"/>
    <property type="molecule type" value="Genomic_DNA"/>
</dbReference>
<gene>
    <name evidence="2" type="ORF">DFR28_106115</name>
</gene>
<keyword evidence="1" id="KW-1133">Transmembrane helix</keyword>
<accession>A0A395JG20</accession>
<evidence type="ECO:0000313" key="2">
    <source>
        <dbReference type="EMBL" id="RBP48628.1"/>
    </source>
</evidence>
<feature type="transmembrane region" description="Helical" evidence="1">
    <location>
        <begin position="7"/>
        <end position="28"/>
    </location>
</feature>
<comment type="caution">
    <text evidence="2">The sequence shown here is derived from an EMBL/GenBank/DDBJ whole genome shotgun (WGS) entry which is preliminary data.</text>
</comment>
<feature type="transmembrane region" description="Helical" evidence="1">
    <location>
        <begin position="73"/>
        <end position="94"/>
    </location>
</feature>
<proteinExistence type="predicted"/>
<evidence type="ECO:0000313" key="3">
    <source>
        <dbReference type="Proteomes" id="UP000253083"/>
    </source>
</evidence>
<dbReference type="Proteomes" id="UP000253083">
    <property type="component" value="Unassembled WGS sequence"/>
</dbReference>
<name>A0A395JG20_9GAMM</name>